<dbReference type="InterPro" id="IPR001478">
    <property type="entry name" value="PDZ"/>
</dbReference>
<dbReference type="InterPro" id="IPR050614">
    <property type="entry name" value="Synaptic_Scaffolding_LAP-MAGUK"/>
</dbReference>
<evidence type="ECO:0000256" key="2">
    <source>
        <dbReference type="ARBA" id="ARBA00023136"/>
    </source>
</evidence>
<evidence type="ECO:0000313" key="6">
    <source>
        <dbReference type="EMBL" id="GMR57150.1"/>
    </source>
</evidence>
<dbReference type="GO" id="GO:0030054">
    <property type="term" value="C:cell junction"/>
    <property type="evidence" value="ECO:0007669"/>
    <property type="project" value="TreeGrafter"/>
</dbReference>
<name>A0AAN5IAJ7_9BILA</name>
<keyword evidence="7" id="KW-1185">Reference proteome</keyword>
<dbReference type="EMBL" id="BTRK01000006">
    <property type="protein sequence ID" value="GMR57150.1"/>
    <property type="molecule type" value="Genomic_DNA"/>
</dbReference>
<dbReference type="InterPro" id="IPR036034">
    <property type="entry name" value="PDZ_sf"/>
</dbReference>
<dbReference type="GO" id="GO:0098609">
    <property type="term" value="P:cell-cell adhesion"/>
    <property type="evidence" value="ECO:0007669"/>
    <property type="project" value="TreeGrafter"/>
</dbReference>
<dbReference type="GO" id="GO:0043113">
    <property type="term" value="P:receptor clustering"/>
    <property type="evidence" value="ECO:0007669"/>
    <property type="project" value="TreeGrafter"/>
</dbReference>
<dbReference type="GO" id="GO:0097120">
    <property type="term" value="P:receptor localization to synapse"/>
    <property type="evidence" value="ECO:0007669"/>
    <property type="project" value="TreeGrafter"/>
</dbReference>
<dbReference type="Proteomes" id="UP001328107">
    <property type="component" value="Unassembled WGS sequence"/>
</dbReference>
<evidence type="ECO:0000256" key="4">
    <source>
        <dbReference type="SAM" id="Phobius"/>
    </source>
</evidence>
<accession>A0AAN5IAJ7</accession>
<dbReference type="GO" id="GO:0019901">
    <property type="term" value="F:protein kinase binding"/>
    <property type="evidence" value="ECO:0007669"/>
    <property type="project" value="TreeGrafter"/>
</dbReference>
<sequence length="268" mass="28272">TMMEERGAHDVDLLPASSSSLSTKAIIPQIDLPADVVTIVLTKDEGGFGFNVVGGSDSQHLPGDNGIFVSLVKEDGVAARDGQLKEGDKILSVNGVDLTESSHDAAVKALRECKMFSVATLMVQQNAELIVLAQLAPTASSPFSRPAAPEDPKPKTEKVEKEKAAARESNGTPAANAAALSFGAADTVSIKGSLFGQQKKKDDDEESIYAPSTHSIIDDVPRTPKKKANLYDKVTPLLTEIAYVGIGLAALTASAFVVYKILAARQRQ</sequence>
<dbReference type="PANTHER" id="PTHR23119:SF51">
    <property type="entry name" value="DISKS LARGE 1 TUMOR SUPPRESSOR PROTEIN"/>
    <property type="match status" value="1"/>
</dbReference>
<evidence type="ECO:0000256" key="3">
    <source>
        <dbReference type="SAM" id="MobiDB-lite"/>
    </source>
</evidence>
<evidence type="ECO:0000313" key="7">
    <source>
        <dbReference type="Proteomes" id="UP001328107"/>
    </source>
</evidence>
<evidence type="ECO:0000259" key="5">
    <source>
        <dbReference type="PROSITE" id="PS50106"/>
    </source>
</evidence>
<keyword evidence="2 4" id="KW-0472">Membrane</keyword>
<dbReference type="GO" id="GO:0016323">
    <property type="term" value="C:basolateral plasma membrane"/>
    <property type="evidence" value="ECO:0007669"/>
    <property type="project" value="TreeGrafter"/>
</dbReference>
<gene>
    <name evidence="6" type="ORF">PMAYCL1PPCAC_27345</name>
</gene>
<proteinExistence type="predicted"/>
<dbReference type="Pfam" id="PF00595">
    <property type="entry name" value="PDZ"/>
    <property type="match status" value="1"/>
</dbReference>
<dbReference type="SUPFAM" id="SSF50156">
    <property type="entry name" value="PDZ domain-like"/>
    <property type="match status" value="1"/>
</dbReference>
<feature type="region of interest" description="Disordered" evidence="3">
    <location>
        <begin position="140"/>
        <end position="172"/>
    </location>
</feature>
<protein>
    <recommendedName>
        <fullName evidence="5">PDZ domain-containing protein</fullName>
    </recommendedName>
</protein>
<comment type="subcellular location">
    <subcellularLocation>
        <location evidence="1">Membrane</location>
    </subcellularLocation>
</comment>
<feature type="non-terminal residue" evidence="6">
    <location>
        <position position="1"/>
    </location>
</feature>
<dbReference type="SMART" id="SM00228">
    <property type="entry name" value="PDZ"/>
    <property type="match status" value="1"/>
</dbReference>
<reference evidence="7" key="1">
    <citation type="submission" date="2022-10" db="EMBL/GenBank/DDBJ databases">
        <title>Genome assembly of Pristionchus species.</title>
        <authorList>
            <person name="Yoshida K."/>
            <person name="Sommer R.J."/>
        </authorList>
    </citation>
    <scope>NUCLEOTIDE SEQUENCE [LARGE SCALE GENOMIC DNA]</scope>
    <source>
        <strain evidence="7">RS5460</strain>
    </source>
</reference>
<dbReference type="PANTHER" id="PTHR23119">
    <property type="entry name" value="DISCS LARGE"/>
    <property type="match status" value="1"/>
</dbReference>
<evidence type="ECO:0000256" key="1">
    <source>
        <dbReference type="ARBA" id="ARBA00004370"/>
    </source>
</evidence>
<dbReference type="Gene3D" id="2.30.42.10">
    <property type="match status" value="1"/>
</dbReference>
<organism evidence="6 7">
    <name type="scientific">Pristionchus mayeri</name>
    <dbReference type="NCBI Taxonomy" id="1317129"/>
    <lineage>
        <taxon>Eukaryota</taxon>
        <taxon>Metazoa</taxon>
        <taxon>Ecdysozoa</taxon>
        <taxon>Nematoda</taxon>
        <taxon>Chromadorea</taxon>
        <taxon>Rhabditida</taxon>
        <taxon>Rhabditina</taxon>
        <taxon>Diplogasteromorpha</taxon>
        <taxon>Diplogasteroidea</taxon>
        <taxon>Neodiplogasteridae</taxon>
        <taxon>Pristionchus</taxon>
    </lineage>
</organism>
<feature type="compositionally biased region" description="Basic and acidic residues" evidence="3">
    <location>
        <begin position="148"/>
        <end position="166"/>
    </location>
</feature>
<keyword evidence="4" id="KW-1133">Transmembrane helix</keyword>
<keyword evidence="4" id="KW-0812">Transmembrane</keyword>
<comment type="caution">
    <text evidence="6">The sequence shown here is derived from an EMBL/GenBank/DDBJ whole genome shotgun (WGS) entry which is preliminary data.</text>
</comment>
<dbReference type="GO" id="GO:0045197">
    <property type="term" value="P:establishment or maintenance of epithelial cell apical/basal polarity"/>
    <property type="evidence" value="ECO:0007669"/>
    <property type="project" value="TreeGrafter"/>
</dbReference>
<dbReference type="PROSITE" id="PS50106">
    <property type="entry name" value="PDZ"/>
    <property type="match status" value="1"/>
</dbReference>
<dbReference type="AlphaFoldDB" id="A0AAN5IAJ7"/>
<feature type="domain" description="PDZ" evidence="5">
    <location>
        <begin position="38"/>
        <end position="112"/>
    </location>
</feature>
<feature type="transmembrane region" description="Helical" evidence="4">
    <location>
        <begin position="241"/>
        <end position="262"/>
    </location>
</feature>